<evidence type="ECO:0000313" key="19">
    <source>
        <dbReference type="Proteomes" id="UP000472268"/>
    </source>
</evidence>
<comment type="catalytic activity">
    <reaction evidence="14">
        <text>L-asparagine + H2O = L-aspartate + NH4(+)</text>
        <dbReference type="Rhea" id="RHEA:21016"/>
        <dbReference type="ChEBI" id="CHEBI:15377"/>
        <dbReference type="ChEBI" id="CHEBI:28938"/>
        <dbReference type="ChEBI" id="CHEBI:29991"/>
        <dbReference type="ChEBI" id="CHEBI:58048"/>
        <dbReference type="EC" id="3.5.1.1"/>
    </reaction>
</comment>
<dbReference type="CDD" id="cd04702">
    <property type="entry name" value="ASRGL1_like"/>
    <property type="match status" value="1"/>
</dbReference>
<dbReference type="AlphaFoldDB" id="A0A673TNZ1"/>
<evidence type="ECO:0000256" key="15">
    <source>
        <dbReference type="PIRSR" id="PIRSR600246-1"/>
    </source>
</evidence>
<evidence type="ECO:0000256" key="4">
    <source>
        <dbReference type="ARBA" id="ARBA00012920"/>
    </source>
</evidence>
<keyword evidence="6" id="KW-0645">Protease</keyword>
<dbReference type="GO" id="GO:0006508">
    <property type="term" value="P:proteolysis"/>
    <property type="evidence" value="ECO:0007669"/>
    <property type="project" value="UniProtKB-KW"/>
</dbReference>
<feature type="site" description="Cleavage; by autolysis" evidence="17">
    <location>
        <begin position="167"/>
        <end position="168"/>
    </location>
</feature>
<comment type="catalytic activity">
    <reaction evidence="1">
        <text>Cleavage of a beta-linked Asp residue from the N-terminus of a polypeptide.</text>
        <dbReference type="EC" id="3.4.19.5"/>
    </reaction>
</comment>
<dbReference type="Pfam" id="PF01112">
    <property type="entry name" value="Asparaginase_2"/>
    <property type="match status" value="1"/>
</dbReference>
<evidence type="ECO:0000256" key="1">
    <source>
        <dbReference type="ARBA" id="ARBA00000306"/>
    </source>
</evidence>
<comment type="similarity">
    <text evidence="2">Belongs to the Ntn-hydrolase family.</text>
</comment>
<keyword evidence="7" id="KW-0378">Hydrolase</keyword>
<dbReference type="OMA" id="ILAAMEY"/>
<dbReference type="EC" id="3.4.19.5" evidence="3"/>
<dbReference type="GO" id="GO:0005737">
    <property type="term" value="C:cytoplasm"/>
    <property type="evidence" value="ECO:0007669"/>
    <property type="project" value="TreeGrafter"/>
</dbReference>
<evidence type="ECO:0000256" key="8">
    <source>
        <dbReference type="ARBA" id="ARBA00022813"/>
    </source>
</evidence>
<dbReference type="InterPro" id="IPR029055">
    <property type="entry name" value="Ntn_hydrolases_N"/>
</dbReference>
<comment type="subunit">
    <text evidence="9">Heterodimer of an alpha and beta chain produced by autocleavage. This heterodimer may then dimerize in turn, giving rise to a heterotetramer.</text>
</comment>
<evidence type="ECO:0000256" key="13">
    <source>
        <dbReference type="ARBA" id="ARBA00030667"/>
    </source>
</evidence>
<dbReference type="InterPro" id="IPR033844">
    <property type="entry name" value="ASRGL1_meta"/>
</dbReference>
<dbReference type="PANTHER" id="PTHR10188:SF41">
    <property type="entry name" value="ISOASPARTYL PEPTIDASE_L-ASPARAGINASE"/>
    <property type="match status" value="1"/>
</dbReference>
<evidence type="ECO:0000256" key="10">
    <source>
        <dbReference type="ARBA" id="ARBA00029701"/>
    </source>
</evidence>
<keyword evidence="8" id="KW-0068">Autocatalytic cleavage</keyword>
<evidence type="ECO:0000256" key="14">
    <source>
        <dbReference type="ARBA" id="ARBA00049366"/>
    </source>
</evidence>
<dbReference type="GO" id="GO:0004067">
    <property type="term" value="F:asparaginase activity"/>
    <property type="evidence" value="ECO:0007669"/>
    <property type="project" value="UniProtKB-EC"/>
</dbReference>
<dbReference type="Ensembl" id="ENSSSUT00005012264.1">
    <property type="protein sequence ID" value="ENSSSUP00005010699.1"/>
    <property type="gene ID" value="ENSSSUG00005006827.1"/>
</dbReference>
<organism evidence="18 19">
    <name type="scientific">Suricata suricatta</name>
    <name type="common">Meerkat</name>
    <dbReference type="NCBI Taxonomy" id="37032"/>
    <lineage>
        <taxon>Eukaryota</taxon>
        <taxon>Metazoa</taxon>
        <taxon>Chordata</taxon>
        <taxon>Craniata</taxon>
        <taxon>Vertebrata</taxon>
        <taxon>Euteleostomi</taxon>
        <taxon>Mammalia</taxon>
        <taxon>Eutheria</taxon>
        <taxon>Laurasiatheria</taxon>
        <taxon>Carnivora</taxon>
        <taxon>Feliformia</taxon>
        <taxon>Herpestidae</taxon>
        <taxon>Suricata</taxon>
    </lineage>
</organism>
<evidence type="ECO:0000313" key="18">
    <source>
        <dbReference type="Ensembl" id="ENSSSUP00005010699.1"/>
    </source>
</evidence>
<sequence>MNPVIVVHGGGASNISKDRKERVRQGIIRAATEGYKILKDGGSAVDAVEGAVTVLEDDPEFNAGCGSVLNVNGDVEMDASIMNGKDLSAGAVSAARGIANPIKLARLVMERTTHCFLTDQGAAKFAAAMGVPTVPQEQLVTERNLKRLEKEKHEKGAFKSDCEKNLGTVGAVALDHNGNVAYATSTGGIVNKMVGRVGDTPCIGSGGYADNNIGAISTTGHGESILKVNLARLTLFHVEQDAPSRLLTAVTSSRLLVGSGKKKDFGRGCRPVTGLHEGKAEGFGRPHLGQQSRRLGGEVDLRLHALGGRQGRPAALWN</sequence>
<dbReference type="Gene3D" id="3.60.20.30">
    <property type="entry name" value="(Glycosyl)asparaginase"/>
    <property type="match status" value="1"/>
</dbReference>
<feature type="active site" description="Nucleophile" evidence="15">
    <location>
        <position position="168"/>
    </location>
</feature>
<evidence type="ECO:0000256" key="3">
    <source>
        <dbReference type="ARBA" id="ARBA00012879"/>
    </source>
</evidence>
<dbReference type="GO" id="GO:0033345">
    <property type="term" value="P:L-asparagine catabolic process via L-aspartate"/>
    <property type="evidence" value="ECO:0007669"/>
    <property type="project" value="TreeGrafter"/>
</dbReference>
<evidence type="ECO:0000256" key="9">
    <source>
        <dbReference type="ARBA" id="ARBA00025988"/>
    </source>
</evidence>
<gene>
    <name evidence="18" type="primary">ASRGL1</name>
</gene>
<dbReference type="FunFam" id="3.60.20.30:FF:000001">
    <property type="entry name" value="Isoaspartyl peptidase/L-asparaginase"/>
    <property type="match status" value="1"/>
</dbReference>
<evidence type="ECO:0000256" key="2">
    <source>
        <dbReference type="ARBA" id="ARBA00010872"/>
    </source>
</evidence>
<evidence type="ECO:0000256" key="5">
    <source>
        <dbReference type="ARBA" id="ARBA00022280"/>
    </source>
</evidence>
<dbReference type="SUPFAM" id="SSF56235">
    <property type="entry name" value="N-terminal nucleophile aminohydrolases (Ntn hydrolases)"/>
    <property type="match status" value="1"/>
</dbReference>
<evidence type="ECO:0000256" key="7">
    <source>
        <dbReference type="ARBA" id="ARBA00022801"/>
    </source>
</evidence>
<dbReference type="Proteomes" id="UP000472268">
    <property type="component" value="Chromosome 11"/>
</dbReference>
<evidence type="ECO:0000256" key="17">
    <source>
        <dbReference type="PIRSR" id="PIRSR600246-3"/>
    </source>
</evidence>
<name>A0A673TNZ1_SURSU</name>
<feature type="binding site" evidence="16">
    <location>
        <begin position="196"/>
        <end position="199"/>
    </location>
    <ligand>
        <name>substrate</name>
    </ligand>
</feature>
<evidence type="ECO:0000256" key="12">
    <source>
        <dbReference type="ARBA" id="ARBA00030414"/>
    </source>
</evidence>
<proteinExistence type="inferred from homology"/>
<evidence type="ECO:0000256" key="16">
    <source>
        <dbReference type="PIRSR" id="PIRSR600246-2"/>
    </source>
</evidence>
<dbReference type="PANTHER" id="PTHR10188">
    <property type="entry name" value="L-ASPARAGINASE"/>
    <property type="match status" value="1"/>
</dbReference>
<reference evidence="18 19" key="1">
    <citation type="submission" date="2019-05" db="EMBL/GenBank/DDBJ databases">
        <title>A Chromosome-scale Meerkat (S. suricatta) Genome Assembly.</title>
        <authorList>
            <person name="Dudchenko O."/>
            <person name="Lieberman Aiden E."/>
            <person name="Tung J."/>
            <person name="Barreiro L.B."/>
            <person name="Clutton-Brock T.H."/>
        </authorList>
    </citation>
    <scope>NUCLEOTIDE SEQUENCE [LARGE SCALE GENOMIC DNA]</scope>
</reference>
<evidence type="ECO:0000256" key="11">
    <source>
        <dbReference type="ARBA" id="ARBA00029780"/>
    </source>
</evidence>
<feature type="binding site" evidence="16">
    <location>
        <begin position="219"/>
        <end position="222"/>
    </location>
    <ligand>
        <name>substrate</name>
    </ligand>
</feature>
<dbReference type="EC" id="3.5.1.1" evidence="4"/>
<dbReference type="InterPro" id="IPR000246">
    <property type="entry name" value="Peptidase_T2"/>
</dbReference>
<accession>A0A673TNZ1</accession>
<reference evidence="18" key="3">
    <citation type="submission" date="2025-09" db="UniProtKB">
        <authorList>
            <consortium name="Ensembl"/>
        </authorList>
    </citation>
    <scope>IDENTIFICATION</scope>
</reference>
<evidence type="ECO:0000256" key="6">
    <source>
        <dbReference type="ARBA" id="ARBA00022670"/>
    </source>
</evidence>
<protein>
    <recommendedName>
        <fullName evidence="5">Isoaspartyl peptidase/L-asparaginase</fullName>
        <ecNumber evidence="3">3.4.19.5</ecNumber>
        <ecNumber evidence="4">3.5.1.1</ecNumber>
    </recommendedName>
    <alternativeName>
        <fullName evidence="10">Asparaginase-like protein 1</fullName>
    </alternativeName>
    <alternativeName>
        <fullName evidence="13">Beta-aspartyl-peptidase</fullName>
    </alternativeName>
    <alternativeName>
        <fullName evidence="11">Isoaspartyl dipeptidase</fullName>
    </alternativeName>
    <alternativeName>
        <fullName evidence="12">L-asparagine amidohydrolase</fullName>
    </alternativeName>
</protein>
<reference evidence="18" key="2">
    <citation type="submission" date="2025-08" db="UniProtKB">
        <authorList>
            <consortium name="Ensembl"/>
        </authorList>
    </citation>
    <scope>IDENTIFICATION</scope>
</reference>
<dbReference type="GO" id="GO:0008798">
    <property type="term" value="F:beta-aspartyl-peptidase activity"/>
    <property type="evidence" value="ECO:0007669"/>
    <property type="project" value="UniProtKB-EC"/>
</dbReference>
<keyword evidence="19" id="KW-1185">Reference proteome</keyword>